<dbReference type="SUPFAM" id="SSF53300">
    <property type="entry name" value="vWA-like"/>
    <property type="match status" value="1"/>
</dbReference>
<evidence type="ECO:0000313" key="3">
    <source>
        <dbReference type="Proteomes" id="UP001596137"/>
    </source>
</evidence>
<dbReference type="Gene3D" id="3.40.50.410">
    <property type="entry name" value="von Willebrand factor, type A domain"/>
    <property type="match status" value="1"/>
</dbReference>
<dbReference type="InterPro" id="IPR002881">
    <property type="entry name" value="DUF58"/>
</dbReference>
<name>A0ABW1NWG1_9ACTN</name>
<dbReference type="PANTHER" id="PTHR33608:SF6">
    <property type="entry name" value="BLL2464 PROTEIN"/>
    <property type="match status" value="1"/>
</dbReference>
<evidence type="ECO:0000313" key="2">
    <source>
        <dbReference type="EMBL" id="MFC6087503.1"/>
    </source>
</evidence>
<dbReference type="Proteomes" id="UP001596137">
    <property type="component" value="Unassembled WGS sequence"/>
</dbReference>
<dbReference type="RefSeq" id="WP_380763813.1">
    <property type="nucleotide sequence ID" value="NZ_JBHSRF010000150.1"/>
</dbReference>
<accession>A0ABW1NWG1</accession>
<comment type="caution">
    <text evidence="2">The sequence shown here is derived from an EMBL/GenBank/DDBJ whole genome shotgun (WGS) entry which is preliminary data.</text>
</comment>
<organism evidence="2 3">
    <name type="scientific">Sphaerisporangium aureirubrum</name>
    <dbReference type="NCBI Taxonomy" id="1544736"/>
    <lineage>
        <taxon>Bacteria</taxon>
        <taxon>Bacillati</taxon>
        <taxon>Actinomycetota</taxon>
        <taxon>Actinomycetes</taxon>
        <taxon>Streptosporangiales</taxon>
        <taxon>Streptosporangiaceae</taxon>
        <taxon>Sphaerisporangium</taxon>
    </lineage>
</organism>
<dbReference type="EMBL" id="JBHSRF010000150">
    <property type="protein sequence ID" value="MFC6087503.1"/>
    <property type="molecule type" value="Genomic_DNA"/>
</dbReference>
<protein>
    <submittedName>
        <fullName evidence="2">DUF58 domain-containing protein</fullName>
    </submittedName>
</protein>
<keyword evidence="3" id="KW-1185">Reference proteome</keyword>
<proteinExistence type="predicted"/>
<sequence>MRDLLAEPRLRGLELTVVRRLDGLLQGEHLGLVPGPGSEAGEARMYTPGDDVRRMDWNVTARTAEPHVRDMIADRELEIWVLLDASPSMDFGTGLMEKRDLALAAVAAVGFLTARTGNRIGAHVLHGGTVRRLPARTGRPQLMALLRTIHTLPRAEPGGPARALGTAAEELRRSARRRCLVVVVSDFLDDPATWERPLRHLAVRNQVLAVEVVDPRELELPYVGVLTLVDPETGRRREVSTASPRLRARYAEAAAGQRAAIGAALRRAGAAHLRLRTDRDWVRDLVEHVMNQRRLAGAAPPPPRPGGGDAA</sequence>
<gene>
    <name evidence="2" type="ORF">ACFP1K_40515</name>
</gene>
<feature type="domain" description="DUF58" evidence="1">
    <location>
        <begin position="42"/>
        <end position="259"/>
    </location>
</feature>
<evidence type="ECO:0000259" key="1">
    <source>
        <dbReference type="Pfam" id="PF01882"/>
    </source>
</evidence>
<reference evidence="3" key="1">
    <citation type="journal article" date="2019" name="Int. J. Syst. Evol. Microbiol.">
        <title>The Global Catalogue of Microorganisms (GCM) 10K type strain sequencing project: providing services to taxonomists for standard genome sequencing and annotation.</title>
        <authorList>
            <consortium name="The Broad Institute Genomics Platform"/>
            <consortium name="The Broad Institute Genome Sequencing Center for Infectious Disease"/>
            <person name="Wu L."/>
            <person name="Ma J."/>
        </authorList>
    </citation>
    <scope>NUCLEOTIDE SEQUENCE [LARGE SCALE GENOMIC DNA]</scope>
    <source>
        <strain evidence="3">JCM 30346</strain>
    </source>
</reference>
<dbReference type="InterPro" id="IPR036465">
    <property type="entry name" value="vWFA_dom_sf"/>
</dbReference>
<dbReference type="Pfam" id="PF01882">
    <property type="entry name" value="DUF58"/>
    <property type="match status" value="1"/>
</dbReference>
<dbReference type="PANTHER" id="PTHR33608">
    <property type="entry name" value="BLL2464 PROTEIN"/>
    <property type="match status" value="1"/>
</dbReference>